<accession>A0A8J8NWT0</accession>
<keyword evidence="2" id="KW-1185">Reference proteome</keyword>
<sequence>MMTEARNQCSTLRGVGLVETLLRSVSIREGSFSQESRVAEEVTGVQMELTEERNRIEGQQLVAVGQTQYFAAALPNRLSKPNHLHRGREEANHSSTPLCILHQNCKRLLDQKVRKLLQLDKSPK</sequence>
<evidence type="ECO:0000313" key="1">
    <source>
        <dbReference type="EMBL" id="TNV83296.1"/>
    </source>
</evidence>
<organism evidence="1 2">
    <name type="scientific">Halteria grandinella</name>
    <dbReference type="NCBI Taxonomy" id="5974"/>
    <lineage>
        <taxon>Eukaryota</taxon>
        <taxon>Sar</taxon>
        <taxon>Alveolata</taxon>
        <taxon>Ciliophora</taxon>
        <taxon>Intramacronucleata</taxon>
        <taxon>Spirotrichea</taxon>
        <taxon>Stichotrichia</taxon>
        <taxon>Sporadotrichida</taxon>
        <taxon>Halteriidae</taxon>
        <taxon>Halteria</taxon>
    </lineage>
</organism>
<dbReference type="Proteomes" id="UP000785679">
    <property type="component" value="Unassembled WGS sequence"/>
</dbReference>
<protein>
    <submittedName>
        <fullName evidence="1">Uncharacterized protein</fullName>
    </submittedName>
</protein>
<evidence type="ECO:0000313" key="2">
    <source>
        <dbReference type="Proteomes" id="UP000785679"/>
    </source>
</evidence>
<dbReference type="AlphaFoldDB" id="A0A8J8NWT0"/>
<comment type="caution">
    <text evidence="1">The sequence shown here is derived from an EMBL/GenBank/DDBJ whole genome shotgun (WGS) entry which is preliminary data.</text>
</comment>
<proteinExistence type="predicted"/>
<reference evidence="1" key="1">
    <citation type="submission" date="2019-06" db="EMBL/GenBank/DDBJ databases">
        <authorList>
            <person name="Zheng W."/>
        </authorList>
    </citation>
    <scope>NUCLEOTIDE SEQUENCE</scope>
    <source>
        <strain evidence="1">QDHG01</strain>
    </source>
</reference>
<dbReference type="EMBL" id="RRYP01003963">
    <property type="protein sequence ID" value="TNV83296.1"/>
    <property type="molecule type" value="Genomic_DNA"/>
</dbReference>
<name>A0A8J8NWT0_HALGN</name>
<gene>
    <name evidence="1" type="ORF">FGO68_gene1771</name>
</gene>